<dbReference type="GO" id="GO:0070681">
    <property type="term" value="P:glutaminyl-tRNAGln biosynthesis via transamidation"/>
    <property type="evidence" value="ECO:0007669"/>
    <property type="project" value="TreeGrafter"/>
</dbReference>
<dbReference type="HAMAP" id="MF_00122">
    <property type="entry name" value="GatC"/>
    <property type="match status" value="1"/>
</dbReference>
<sequence length="101" mass="11602">MLTDKEVKHIAELARIKISEKEEQSLKKDLSSILEYINKLNEVDTTGVEPLYQTTGLVDSFRSDESRGEFKMDENLNEKLIGQAPHKDDRFIKVKSVLAHK</sequence>
<dbReference type="AlphaFoldDB" id="A0A0G0MHK6"/>
<dbReference type="Gene3D" id="1.10.20.60">
    <property type="entry name" value="Glu-tRNAGln amidotransferase C subunit, N-terminal domain"/>
    <property type="match status" value="1"/>
</dbReference>
<organism evidence="2 3">
    <name type="scientific">Yanofskybacteria sp. (strain GW2011_GWA1_39_13)</name>
    <dbReference type="NCBI Taxonomy" id="1619019"/>
    <lineage>
        <taxon>Bacteria</taxon>
        <taxon>Candidatus Yanofskyibacteriota</taxon>
    </lineage>
</organism>
<dbReference type="GO" id="GO:0006450">
    <property type="term" value="P:regulation of translational fidelity"/>
    <property type="evidence" value="ECO:0007669"/>
    <property type="project" value="InterPro"/>
</dbReference>
<evidence type="ECO:0000256" key="1">
    <source>
        <dbReference type="HAMAP-Rule" id="MF_00122"/>
    </source>
</evidence>
<dbReference type="PANTHER" id="PTHR15004:SF0">
    <property type="entry name" value="GLUTAMYL-TRNA(GLN) AMIDOTRANSFERASE SUBUNIT C, MITOCHONDRIAL"/>
    <property type="match status" value="1"/>
</dbReference>
<dbReference type="NCBIfam" id="TIGR00135">
    <property type="entry name" value="gatC"/>
    <property type="match status" value="1"/>
</dbReference>
<dbReference type="SUPFAM" id="SSF141000">
    <property type="entry name" value="Glu-tRNAGln amidotransferase C subunit"/>
    <property type="match status" value="1"/>
</dbReference>
<comment type="subunit">
    <text evidence="1">Heterotrimer of A, B and C subunits.</text>
</comment>
<evidence type="ECO:0000313" key="3">
    <source>
        <dbReference type="Proteomes" id="UP000034845"/>
    </source>
</evidence>
<keyword evidence="1" id="KW-0648">Protein biosynthesis</keyword>
<dbReference type="GO" id="GO:0050566">
    <property type="term" value="F:asparaginyl-tRNA synthase (glutamine-hydrolyzing) activity"/>
    <property type="evidence" value="ECO:0007669"/>
    <property type="project" value="RHEA"/>
</dbReference>
<dbReference type="GO" id="GO:0050567">
    <property type="term" value="F:glutaminyl-tRNA synthase (glutamine-hydrolyzing) activity"/>
    <property type="evidence" value="ECO:0007669"/>
    <property type="project" value="UniProtKB-UniRule"/>
</dbReference>
<evidence type="ECO:0000313" key="2">
    <source>
        <dbReference type="EMBL" id="KKR02618.1"/>
    </source>
</evidence>
<dbReference type="GO" id="GO:0005524">
    <property type="term" value="F:ATP binding"/>
    <property type="evidence" value="ECO:0007669"/>
    <property type="project" value="UniProtKB-KW"/>
</dbReference>
<keyword evidence="2" id="KW-0808">Transferase</keyword>
<name>A0A0G0MHK6_YANXG</name>
<accession>A0A0G0MHK6</accession>
<comment type="caution">
    <text evidence="2">The sequence shown here is derived from an EMBL/GenBank/DDBJ whole genome shotgun (WGS) entry which is preliminary data.</text>
</comment>
<dbReference type="InterPro" id="IPR003837">
    <property type="entry name" value="GatC"/>
</dbReference>
<dbReference type="PATRIC" id="fig|1619019.3.peg.99"/>
<dbReference type="GO" id="GO:0016740">
    <property type="term" value="F:transferase activity"/>
    <property type="evidence" value="ECO:0007669"/>
    <property type="project" value="UniProtKB-KW"/>
</dbReference>
<comment type="function">
    <text evidence="1">Allows the formation of correctly charged Asn-tRNA(Asn) or Gln-tRNA(Gln) through the transamidation of misacylated Asp-tRNA(Asn) or Glu-tRNA(Gln) in organisms which lack either or both of asparaginyl-tRNA or glutaminyl-tRNA synthetases. The reaction takes place in the presence of glutamine and ATP through an activated phospho-Asp-tRNA(Asn) or phospho-Glu-tRNA(Gln).</text>
</comment>
<dbReference type="InterPro" id="IPR036113">
    <property type="entry name" value="Asp/Glu-ADT_sf_sub_c"/>
</dbReference>
<dbReference type="PANTHER" id="PTHR15004">
    <property type="entry name" value="GLUTAMYL-TRNA(GLN) AMIDOTRANSFERASE SUBUNIT C, MITOCHONDRIAL"/>
    <property type="match status" value="1"/>
</dbReference>
<reference evidence="2 3" key="1">
    <citation type="journal article" date="2015" name="Nature">
        <title>rRNA introns, odd ribosomes, and small enigmatic genomes across a large radiation of phyla.</title>
        <authorList>
            <person name="Brown C.T."/>
            <person name="Hug L.A."/>
            <person name="Thomas B.C."/>
            <person name="Sharon I."/>
            <person name="Castelle C.J."/>
            <person name="Singh A."/>
            <person name="Wilkins M.J."/>
            <person name="Williams K.H."/>
            <person name="Banfield J.F."/>
        </authorList>
    </citation>
    <scope>NUCLEOTIDE SEQUENCE [LARGE SCALE GENOMIC DNA]</scope>
    <source>
        <strain evidence="3">GW2011_GWA1_39_13</strain>
    </source>
</reference>
<dbReference type="EC" id="6.3.5.-" evidence="1"/>
<comment type="catalytic activity">
    <reaction evidence="1">
        <text>L-aspartyl-tRNA(Asn) + L-glutamine + ATP + H2O = L-asparaginyl-tRNA(Asn) + L-glutamate + ADP + phosphate + 2 H(+)</text>
        <dbReference type="Rhea" id="RHEA:14513"/>
        <dbReference type="Rhea" id="RHEA-COMP:9674"/>
        <dbReference type="Rhea" id="RHEA-COMP:9677"/>
        <dbReference type="ChEBI" id="CHEBI:15377"/>
        <dbReference type="ChEBI" id="CHEBI:15378"/>
        <dbReference type="ChEBI" id="CHEBI:29985"/>
        <dbReference type="ChEBI" id="CHEBI:30616"/>
        <dbReference type="ChEBI" id="CHEBI:43474"/>
        <dbReference type="ChEBI" id="CHEBI:58359"/>
        <dbReference type="ChEBI" id="CHEBI:78515"/>
        <dbReference type="ChEBI" id="CHEBI:78516"/>
        <dbReference type="ChEBI" id="CHEBI:456216"/>
    </reaction>
</comment>
<dbReference type="GO" id="GO:0006412">
    <property type="term" value="P:translation"/>
    <property type="evidence" value="ECO:0007669"/>
    <property type="project" value="UniProtKB-UniRule"/>
</dbReference>
<comment type="similarity">
    <text evidence="1">Belongs to the GatC family.</text>
</comment>
<dbReference type="Proteomes" id="UP000034845">
    <property type="component" value="Unassembled WGS sequence"/>
</dbReference>
<dbReference type="EMBL" id="LBWF01000001">
    <property type="protein sequence ID" value="KKR02618.1"/>
    <property type="molecule type" value="Genomic_DNA"/>
</dbReference>
<proteinExistence type="inferred from homology"/>
<comment type="catalytic activity">
    <reaction evidence="1">
        <text>L-glutamyl-tRNA(Gln) + L-glutamine + ATP + H2O = L-glutaminyl-tRNA(Gln) + L-glutamate + ADP + phosphate + H(+)</text>
        <dbReference type="Rhea" id="RHEA:17521"/>
        <dbReference type="Rhea" id="RHEA-COMP:9681"/>
        <dbReference type="Rhea" id="RHEA-COMP:9684"/>
        <dbReference type="ChEBI" id="CHEBI:15377"/>
        <dbReference type="ChEBI" id="CHEBI:15378"/>
        <dbReference type="ChEBI" id="CHEBI:29985"/>
        <dbReference type="ChEBI" id="CHEBI:30616"/>
        <dbReference type="ChEBI" id="CHEBI:43474"/>
        <dbReference type="ChEBI" id="CHEBI:58359"/>
        <dbReference type="ChEBI" id="CHEBI:78520"/>
        <dbReference type="ChEBI" id="CHEBI:78521"/>
        <dbReference type="ChEBI" id="CHEBI:456216"/>
    </reaction>
</comment>
<keyword evidence="1" id="KW-0067">ATP-binding</keyword>
<gene>
    <name evidence="1" type="primary">gatC</name>
    <name evidence="2" type="ORF">UT29_C0001G0098</name>
</gene>
<protein>
    <recommendedName>
        <fullName evidence="1">Aspartyl/glutamyl-tRNA(Asn/Gln) amidotransferase subunit C</fullName>
        <shortName evidence="1">Asp/Glu-ADT subunit C</shortName>
        <ecNumber evidence="1">6.3.5.-</ecNumber>
    </recommendedName>
</protein>
<keyword evidence="1" id="KW-0436">Ligase</keyword>
<keyword evidence="1" id="KW-0547">Nucleotide-binding</keyword>
<dbReference type="Pfam" id="PF02686">
    <property type="entry name" value="GatC"/>
    <property type="match status" value="1"/>
</dbReference>